<feature type="compositionally biased region" description="Basic and acidic residues" evidence="1">
    <location>
        <begin position="540"/>
        <end position="553"/>
    </location>
</feature>
<proteinExistence type="predicted"/>
<feature type="region of interest" description="Disordered" evidence="1">
    <location>
        <begin position="318"/>
        <end position="557"/>
    </location>
</feature>
<evidence type="ECO:0000313" key="4">
    <source>
        <dbReference type="Proteomes" id="UP000479190"/>
    </source>
</evidence>
<gene>
    <name evidence="3" type="ORF">TBRA_LOCUS7328</name>
</gene>
<protein>
    <recommendedName>
        <fullName evidence="2">EGF-like domain-containing protein</fullName>
    </recommendedName>
</protein>
<organism evidence="3 4">
    <name type="scientific">Trichogramma brassicae</name>
    <dbReference type="NCBI Taxonomy" id="86971"/>
    <lineage>
        <taxon>Eukaryota</taxon>
        <taxon>Metazoa</taxon>
        <taxon>Ecdysozoa</taxon>
        <taxon>Arthropoda</taxon>
        <taxon>Hexapoda</taxon>
        <taxon>Insecta</taxon>
        <taxon>Pterygota</taxon>
        <taxon>Neoptera</taxon>
        <taxon>Endopterygota</taxon>
        <taxon>Hymenoptera</taxon>
        <taxon>Apocrita</taxon>
        <taxon>Proctotrupomorpha</taxon>
        <taxon>Chalcidoidea</taxon>
        <taxon>Trichogrammatidae</taxon>
        <taxon>Trichogramma</taxon>
    </lineage>
</organism>
<feature type="region of interest" description="Disordered" evidence="1">
    <location>
        <begin position="924"/>
        <end position="947"/>
    </location>
</feature>
<dbReference type="SUPFAM" id="SSF57184">
    <property type="entry name" value="Growth factor receptor domain"/>
    <property type="match status" value="1"/>
</dbReference>
<feature type="domain" description="EGF-like" evidence="2">
    <location>
        <begin position="263"/>
        <end position="277"/>
    </location>
</feature>
<evidence type="ECO:0000256" key="1">
    <source>
        <dbReference type="SAM" id="MobiDB-lite"/>
    </source>
</evidence>
<dbReference type="PROSITE" id="PS01186">
    <property type="entry name" value="EGF_2"/>
    <property type="match status" value="1"/>
</dbReference>
<evidence type="ECO:0000313" key="3">
    <source>
        <dbReference type="EMBL" id="CAB0035431.1"/>
    </source>
</evidence>
<feature type="compositionally biased region" description="Polar residues" evidence="1">
    <location>
        <begin position="693"/>
        <end position="748"/>
    </location>
</feature>
<feature type="compositionally biased region" description="Polar residues" evidence="1">
    <location>
        <begin position="494"/>
        <end position="504"/>
    </location>
</feature>
<sequence>MGSSRPPSNATSRPRPTRPTRTASASSAFSEYFLYRRILSRVKLVRALFSNVERVYLTRRYSEKVADDIDRGIVQLAPASQPLGPKQPGDWISIVDCCAGYARNDESLRCEPQCDEGCLGGNCTGPNVCVCELGWYPEAGVCKPICRQRCQLNSYCFAPDVCTCQFGYEDVGGVCRPACANGCENGLCVAPRVCRCYPGYRLNETGVCDPVCEAGCGNGTCTAPGVCTCDQGYKNANYNLELCLPDCPGDCSNGGTCVSPGNCDCTAGYEHQDNGTCTPVCQNECENGFCAAPDLCECNPGYRMDYRSQKCIEDPYSSGGYQSIPNRNPTTVQPGAQGTFRPSSSGANYPHQQHENPLRGQQHAEDYGGQRTETPINPVYGVTQNERNPTTVRPGPFGSFRPPTANYDQQNGENPSRGQSPHQQYGEQRPIYGNQQNERNPSTVRPGPYGTTRPSVDDNQRPLYGNQQNERNPSTVRPGPYGTSRPSADDNQRPVYQNERNPSTVRPGPYGTPRPSDYNQRPINGNAPTERYPGSQVPIGDRHGNHGTDDDQRINNPYEIYGSREHPQEVLGLDGVSHRQTTPRPDDPYSRYNNDRRPNSPSNTQVPYSNQNRNPYDREDINRQPHTTRKPATAQGFFPAEDRNPYGQREPSQTLEPPRVTGLAEDTHFGQRLSPDTHGNDRTTTDPYGRYGYTQTQRPVGTSNGQNDPSRTQHQGPYKTSNPHAVNHQTSPQHRPETSQGHYINSDGSYLPPERGNPQGVKSPGAQIYGRPGVIQTQQGFPEVSILAFEMHEIAPGISEFSFPGGEGPGLSLSPYGMSNRFGAVCSHACINGLCVGPNECACLQGYVPDSRIPGGHVCAPVCHGGCANGVCSAPNLCICNPGYIQQSGLKATNRCVPLFTHIELSTRSSTRAARGGAMSISRTATASSYSDNSCHGTRRSHSGQEQRAKLPSYGLLAPTAHVAALRLGLCLLLLLGCLDGDGQQRRCSVAASSVHPLDHQHQHHRQQHEQFLADEEHQRSLQPAQPPGPDLAYDEEDELDEDDYVELNVTAGNFAESQWPRLAYSYSCICSDLPLRCARTYVCVSRECRRKVFILAASSCKLSMCVVCPCSVCATG</sequence>
<feature type="compositionally biased region" description="Polar residues" evidence="1">
    <location>
        <begin position="465"/>
        <end position="475"/>
    </location>
</feature>
<dbReference type="InterPro" id="IPR000742">
    <property type="entry name" value="EGF"/>
</dbReference>
<feature type="compositionally biased region" description="Polar residues" evidence="1">
    <location>
        <begin position="599"/>
        <end position="614"/>
    </location>
</feature>
<feature type="compositionally biased region" description="Polar residues" evidence="1">
    <location>
        <begin position="382"/>
        <end position="391"/>
    </location>
</feature>
<dbReference type="PANTHER" id="PTHR24047:SF32">
    <property type="entry name" value="FI01909P-RELATED"/>
    <property type="match status" value="1"/>
</dbReference>
<feature type="compositionally biased region" description="Polar residues" evidence="1">
    <location>
        <begin position="924"/>
        <end position="936"/>
    </location>
</feature>
<dbReference type="SMART" id="SM00181">
    <property type="entry name" value="EGF"/>
    <property type="match status" value="8"/>
</dbReference>
<evidence type="ECO:0000259" key="2">
    <source>
        <dbReference type="PROSITE" id="PS01186"/>
    </source>
</evidence>
<feature type="region of interest" description="Disordered" evidence="1">
    <location>
        <begin position="1"/>
        <end position="23"/>
    </location>
</feature>
<feature type="compositionally biased region" description="Polar residues" evidence="1">
    <location>
        <begin position="406"/>
        <end position="426"/>
    </location>
</feature>
<feature type="compositionally biased region" description="Polar residues" evidence="1">
    <location>
        <begin position="517"/>
        <end position="527"/>
    </location>
</feature>
<feature type="compositionally biased region" description="Polar residues" evidence="1">
    <location>
        <begin position="433"/>
        <end position="443"/>
    </location>
</feature>
<feature type="region of interest" description="Disordered" evidence="1">
    <location>
        <begin position="575"/>
        <end position="766"/>
    </location>
</feature>
<feature type="compositionally biased region" description="Polar residues" evidence="1">
    <location>
        <begin position="319"/>
        <end position="351"/>
    </location>
</feature>
<feature type="compositionally biased region" description="Basic and acidic residues" evidence="1">
    <location>
        <begin position="584"/>
        <end position="598"/>
    </location>
</feature>
<dbReference type="PANTHER" id="PTHR24047">
    <property type="entry name" value="FI01909P-RELATED"/>
    <property type="match status" value="1"/>
</dbReference>
<dbReference type="InterPro" id="IPR053255">
    <property type="entry name" value="EGF-like_domain"/>
</dbReference>
<feature type="compositionally biased region" description="Basic and acidic residues" evidence="1">
    <location>
        <begin position="352"/>
        <end position="368"/>
    </location>
</feature>
<name>A0A6H5IJ92_9HYME</name>
<feature type="region of interest" description="Disordered" evidence="1">
    <location>
        <begin position="998"/>
        <end position="1035"/>
    </location>
</feature>
<reference evidence="3 4" key="1">
    <citation type="submission" date="2020-02" db="EMBL/GenBank/DDBJ databases">
        <authorList>
            <person name="Ferguson B K."/>
        </authorList>
    </citation>
    <scope>NUCLEOTIDE SEQUENCE [LARGE SCALE GENOMIC DNA]</scope>
</reference>
<dbReference type="Gene3D" id="2.10.25.10">
    <property type="entry name" value="Laminin"/>
    <property type="match status" value="8"/>
</dbReference>
<dbReference type="AlphaFoldDB" id="A0A6H5IJ92"/>
<dbReference type="OrthoDB" id="409374at2759"/>
<dbReference type="InterPro" id="IPR009030">
    <property type="entry name" value="Growth_fac_rcpt_cys_sf"/>
</dbReference>
<dbReference type="EMBL" id="CADCXV010000785">
    <property type="protein sequence ID" value="CAB0035431.1"/>
    <property type="molecule type" value="Genomic_DNA"/>
</dbReference>
<accession>A0A6H5IJ92</accession>
<keyword evidence="4" id="KW-1185">Reference proteome</keyword>
<dbReference type="Proteomes" id="UP000479190">
    <property type="component" value="Unassembled WGS sequence"/>
</dbReference>